<proteinExistence type="predicted"/>
<protein>
    <submittedName>
        <fullName evidence="2">Uncharacterized protein</fullName>
    </submittedName>
</protein>
<dbReference type="AlphaFoldDB" id="A0A7R8ZF47"/>
<accession>A0A7R8ZF47</accession>
<evidence type="ECO:0000256" key="1">
    <source>
        <dbReference type="SAM" id="Phobius"/>
    </source>
</evidence>
<keyword evidence="1" id="KW-0472">Membrane</keyword>
<keyword evidence="1" id="KW-1133">Transmembrane helix</keyword>
<reference evidence="2" key="1">
    <citation type="submission" date="2020-11" db="EMBL/GenBank/DDBJ databases">
        <authorList>
            <person name="Tran Van P."/>
        </authorList>
    </citation>
    <scope>NUCLEOTIDE SEQUENCE</scope>
</reference>
<keyword evidence="1" id="KW-0812">Transmembrane</keyword>
<evidence type="ECO:0000313" key="2">
    <source>
        <dbReference type="EMBL" id="CAD7207035.1"/>
    </source>
</evidence>
<name>A0A7R8ZF47_TIMDO</name>
<dbReference type="EMBL" id="OA591391">
    <property type="protein sequence ID" value="CAD7207035.1"/>
    <property type="molecule type" value="Genomic_DNA"/>
</dbReference>
<sequence>MAVEFGTGKTVFILAIVVGCFAVLWPKLFYPMLQASVTTKAPVEVSQAAMKAELTHLFQETRSSLVMGSYASITLDFGIWGGFINDAIRLSCLWSVVRTATCCDVIFETDVDAIKLVAGLCGSVLQRNLPLEGRLPPALLDECRSQVLRCGVDIAMFLQDNVRLGKLSRQLLDEIRSFNSSRCLMSNFGVHLGAPRHERLRVFKLPSETLCAILTQLCVY</sequence>
<feature type="transmembrane region" description="Helical" evidence="1">
    <location>
        <begin position="12"/>
        <end position="30"/>
    </location>
</feature>
<organism evidence="2">
    <name type="scientific">Timema douglasi</name>
    <name type="common">Walking stick</name>
    <dbReference type="NCBI Taxonomy" id="61478"/>
    <lineage>
        <taxon>Eukaryota</taxon>
        <taxon>Metazoa</taxon>
        <taxon>Ecdysozoa</taxon>
        <taxon>Arthropoda</taxon>
        <taxon>Hexapoda</taxon>
        <taxon>Insecta</taxon>
        <taxon>Pterygota</taxon>
        <taxon>Neoptera</taxon>
        <taxon>Polyneoptera</taxon>
        <taxon>Phasmatodea</taxon>
        <taxon>Timematodea</taxon>
        <taxon>Timematoidea</taxon>
        <taxon>Timematidae</taxon>
        <taxon>Timema</taxon>
    </lineage>
</organism>
<gene>
    <name evidence="2" type="ORF">TDIB3V08_LOCUS13184</name>
</gene>